<reference evidence="1" key="1">
    <citation type="submission" date="2021-11" db="EMBL/GenBank/DDBJ databases">
        <title>Description of a new species Pelosinus isolated from the bottom sediments of Lake Baikal.</title>
        <authorList>
            <person name="Zakharyuk A."/>
        </authorList>
    </citation>
    <scope>NUCLEOTIDE SEQUENCE</scope>
    <source>
        <strain evidence="1">Bkl1</strain>
    </source>
</reference>
<evidence type="ECO:0000313" key="1">
    <source>
        <dbReference type="EMBL" id="MCC5466616.1"/>
    </source>
</evidence>
<accession>A0ABS8HVF6</accession>
<comment type="caution">
    <text evidence="1">The sequence shown here is derived from an EMBL/GenBank/DDBJ whole genome shotgun (WGS) entry which is preliminary data.</text>
</comment>
<organism evidence="1 2">
    <name type="scientific">Pelosinus baikalensis</name>
    <dbReference type="NCBI Taxonomy" id="2892015"/>
    <lineage>
        <taxon>Bacteria</taxon>
        <taxon>Bacillati</taxon>
        <taxon>Bacillota</taxon>
        <taxon>Negativicutes</taxon>
        <taxon>Selenomonadales</taxon>
        <taxon>Sporomusaceae</taxon>
        <taxon>Pelosinus</taxon>
    </lineage>
</organism>
<proteinExistence type="predicted"/>
<dbReference type="Proteomes" id="UP001165492">
    <property type="component" value="Unassembled WGS sequence"/>
</dbReference>
<dbReference type="EMBL" id="JAJHJB010000020">
    <property type="protein sequence ID" value="MCC5466616.1"/>
    <property type="molecule type" value="Genomic_DNA"/>
</dbReference>
<dbReference type="RefSeq" id="WP_229535741.1">
    <property type="nucleotide sequence ID" value="NZ_JAJHJB010000020.1"/>
</dbReference>
<name>A0ABS8HVF6_9FIRM</name>
<keyword evidence="2" id="KW-1185">Reference proteome</keyword>
<sequence length="103" mass="10632">MAISNTREKKNPKPKGEGLFLEVDTVGAEVVWDEVSRYFPKDGCAGTGVLSVEEGEAAFFVVAGGGIVVLPSVGVFTVADLSALIELVAGGDAGRSALFSEDL</sequence>
<protein>
    <submittedName>
        <fullName evidence="1">Uncharacterized protein</fullName>
    </submittedName>
</protein>
<gene>
    <name evidence="1" type="ORF">LMF89_14805</name>
</gene>
<evidence type="ECO:0000313" key="2">
    <source>
        <dbReference type="Proteomes" id="UP001165492"/>
    </source>
</evidence>